<reference evidence="7" key="1">
    <citation type="journal article" date="2013" name="J. Plant Res.">
        <title>Effect of fungi and light on seed germination of three Opuntia species from semiarid lands of central Mexico.</title>
        <authorList>
            <person name="Delgado-Sanchez P."/>
            <person name="Jimenez-Bremont J.F."/>
            <person name="Guerrero-Gonzalez Mde L."/>
            <person name="Flores J."/>
        </authorList>
    </citation>
    <scope>NUCLEOTIDE SEQUENCE</scope>
    <source>
        <tissue evidence="7">Cladode</tissue>
    </source>
</reference>
<accession>A0A7C9D0Y2</accession>
<dbReference type="PIRSF" id="PIRSF009360">
    <property type="entry name" value="UCP009360"/>
    <property type="match status" value="1"/>
</dbReference>
<keyword evidence="3" id="KW-0808">Transferase</keyword>
<proteinExistence type="inferred from homology"/>
<keyword evidence="2" id="KW-0328">Glycosyltransferase</keyword>
<evidence type="ECO:0000256" key="1">
    <source>
        <dbReference type="ARBA" id="ARBA00007737"/>
    </source>
</evidence>
<evidence type="ECO:0000313" key="7">
    <source>
        <dbReference type="EMBL" id="MBA4630467.1"/>
    </source>
</evidence>
<evidence type="ECO:0000256" key="2">
    <source>
        <dbReference type="ARBA" id="ARBA00022676"/>
    </source>
</evidence>
<reference evidence="7" key="2">
    <citation type="submission" date="2020-07" db="EMBL/GenBank/DDBJ databases">
        <authorList>
            <person name="Vera ALvarez R."/>
            <person name="Arias-Moreno D.M."/>
            <person name="Jimenez-Jacinto V."/>
            <person name="Jimenez-Bremont J.F."/>
            <person name="Swaminathan K."/>
            <person name="Moose S.P."/>
            <person name="Guerrero-Gonzalez M.L."/>
            <person name="Marino-Ramirez L."/>
            <person name="Landsman D."/>
            <person name="Rodriguez-Kessler M."/>
            <person name="Delgado-Sanchez P."/>
        </authorList>
    </citation>
    <scope>NUCLEOTIDE SEQUENCE</scope>
    <source>
        <tissue evidence="7">Cladode</tissue>
    </source>
</reference>
<sequence>MYSLDSTRLVRITPFANRLAMHLPPDIQHLRCLSNYQALRFASPISTIAKKLVKRIMLKTPRTEGKYVSIHLRFEEDMVAFSCCVYDGGYWEKLEMNSVREKGWRGKFRRQGSTIDPGLNRILGKCPLTPVEVGMMLRGMGFDNNTVIYLASGKLYKEQKHLAPLLEMFPLLYTKESLATPEELSYFKGYSSRLAALDYIVCLLSEVFLTTQGGNFPHFLMGHRRYLYGGHAKTIKPNKQKLVLLFHNMTISWQEVKEGMKTMLVESNREGIMVPKITKSNRKSSVYKHPFPECACLQEAQNLTLNLPNVDFVLDHQLNSII</sequence>
<protein>
    <recommendedName>
        <fullName evidence="6">O-fucosyltransferase family protein</fullName>
    </recommendedName>
</protein>
<dbReference type="Pfam" id="PF10250">
    <property type="entry name" value="O-FucT"/>
    <property type="match status" value="1"/>
</dbReference>
<dbReference type="GO" id="GO:0006004">
    <property type="term" value="P:fucose metabolic process"/>
    <property type="evidence" value="ECO:0007669"/>
    <property type="project" value="UniProtKB-KW"/>
</dbReference>
<evidence type="ECO:0000256" key="4">
    <source>
        <dbReference type="ARBA" id="ARBA00023253"/>
    </source>
</evidence>
<keyword evidence="5" id="KW-0119">Carbohydrate metabolism</keyword>
<dbReference type="GO" id="GO:0016757">
    <property type="term" value="F:glycosyltransferase activity"/>
    <property type="evidence" value="ECO:0007669"/>
    <property type="project" value="UniProtKB-KW"/>
</dbReference>
<comment type="similarity">
    <text evidence="1">Belongs to the glycosyltransferase GT106 family.</text>
</comment>
<dbReference type="InterPro" id="IPR019378">
    <property type="entry name" value="GDP-Fuc_O-FucTrfase"/>
</dbReference>
<organism evidence="7">
    <name type="scientific">Opuntia streptacantha</name>
    <name type="common">Prickly pear cactus</name>
    <name type="synonym">Opuntia cardona</name>
    <dbReference type="NCBI Taxonomy" id="393608"/>
    <lineage>
        <taxon>Eukaryota</taxon>
        <taxon>Viridiplantae</taxon>
        <taxon>Streptophyta</taxon>
        <taxon>Embryophyta</taxon>
        <taxon>Tracheophyta</taxon>
        <taxon>Spermatophyta</taxon>
        <taxon>Magnoliopsida</taxon>
        <taxon>eudicotyledons</taxon>
        <taxon>Gunneridae</taxon>
        <taxon>Pentapetalae</taxon>
        <taxon>Caryophyllales</taxon>
        <taxon>Cactineae</taxon>
        <taxon>Cactaceae</taxon>
        <taxon>Opuntioideae</taxon>
        <taxon>Opuntia</taxon>
    </lineage>
</organism>
<evidence type="ECO:0000256" key="3">
    <source>
        <dbReference type="ARBA" id="ARBA00022679"/>
    </source>
</evidence>
<dbReference type="AlphaFoldDB" id="A0A7C9D0Y2"/>
<dbReference type="PANTHER" id="PTHR31288">
    <property type="entry name" value="O-FUCOSYLTRANSFERASE FAMILY PROTEIN"/>
    <property type="match status" value="1"/>
</dbReference>
<evidence type="ECO:0000256" key="5">
    <source>
        <dbReference type="ARBA" id="ARBA00023277"/>
    </source>
</evidence>
<dbReference type="PANTHER" id="PTHR31288:SF8">
    <property type="entry name" value="O-FUCOSYLTRANSFERASE 10-RELATED"/>
    <property type="match status" value="1"/>
</dbReference>
<name>A0A7C9D0Y2_OPUST</name>
<evidence type="ECO:0000256" key="6">
    <source>
        <dbReference type="ARBA" id="ARBA00030350"/>
    </source>
</evidence>
<dbReference type="EMBL" id="GISG01073925">
    <property type="protein sequence ID" value="MBA4630467.1"/>
    <property type="molecule type" value="Transcribed_RNA"/>
</dbReference>
<keyword evidence="4" id="KW-0294">Fucose metabolism</keyword>
<dbReference type="InterPro" id="IPR024709">
    <property type="entry name" value="FucosylTrfase_pln"/>
</dbReference>